<evidence type="ECO:0000313" key="7">
    <source>
        <dbReference type="Proteomes" id="UP001589793"/>
    </source>
</evidence>
<dbReference type="Proteomes" id="UP001589793">
    <property type="component" value="Unassembled WGS sequence"/>
</dbReference>
<dbReference type="SUPFAM" id="SSF53850">
    <property type="entry name" value="Periplasmic binding protein-like II"/>
    <property type="match status" value="1"/>
</dbReference>
<comment type="subcellular location">
    <subcellularLocation>
        <location evidence="1">Cell envelope</location>
    </subcellularLocation>
</comment>
<reference evidence="6 7" key="1">
    <citation type="submission" date="2024-09" db="EMBL/GenBank/DDBJ databases">
        <authorList>
            <person name="Sun Q."/>
            <person name="Mori K."/>
        </authorList>
    </citation>
    <scope>NUCLEOTIDE SEQUENCE [LARGE SCALE GENOMIC DNA]</scope>
    <source>
        <strain evidence="6 7">CICC 10874</strain>
    </source>
</reference>
<dbReference type="PANTHER" id="PTHR43649">
    <property type="entry name" value="ARABINOSE-BINDING PROTEIN-RELATED"/>
    <property type="match status" value="1"/>
</dbReference>
<dbReference type="PANTHER" id="PTHR43649:SF31">
    <property type="entry name" value="SN-GLYCEROL-3-PHOSPHATE-BINDING PERIPLASMIC PROTEIN UGPB"/>
    <property type="match status" value="1"/>
</dbReference>
<dbReference type="Pfam" id="PF01547">
    <property type="entry name" value="SBP_bac_1"/>
    <property type="match status" value="1"/>
</dbReference>
<dbReference type="EMBL" id="JBHLSV010000004">
    <property type="protein sequence ID" value="MFC0673138.1"/>
    <property type="molecule type" value="Genomic_DNA"/>
</dbReference>
<dbReference type="Gene3D" id="3.40.190.10">
    <property type="entry name" value="Periplasmic binding protein-like II"/>
    <property type="match status" value="1"/>
</dbReference>
<comment type="caution">
    <text evidence="6">The sequence shown here is derived from an EMBL/GenBank/DDBJ whole genome shotgun (WGS) entry which is preliminary data.</text>
</comment>
<evidence type="ECO:0000256" key="4">
    <source>
        <dbReference type="ARBA" id="ARBA00022729"/>
    </source>
</evidence>
<feature type="signal peptide" evidence="5">
    <location>
        <begin position="1"/>
        <end position="16"/>
    </location>
</feature>
<sequence>MRRRTMLSGITGLALAGLTATGCSRSGPGTGPGGDVDVSDTRMEAQIEFAIWESDFDWDAVIAGFNKVYPNITVQMTASPFKDFFTRLQTQASGENLPDAFMMNGPNFQLYASHDMLASLAPAVEAGKLDFADYPEAMSTLYTYEDVPYGVPTSYDSIGLWYNTALFEKAGADAPTDEWTWEDLHHAAKSISEKLAGEGVYGFAGGAYNQELFYNLIFQADGAVLNEDATKAQYSSPGSRKALQFLRDMVEDGSSPTIQTTADTSPDELFKSGKAAMVYGGSFRLQGYVDSAVAADIQVVPLPIGDRRAVVLHGGAVVASASSEKRDAAAAFAVYTGTKEAQEIVGASGTSIPAFRGTEQAYIDSHPEYDLALFPASAEEYGVPYPVSANTQAWLEVESEMIPQILAGDLSVEEGTTQLDARIDELLAKEAEQ</sequence>
<protein>
    <submittedName>
        <fullName evidence="6">ABC transporter substrate-binding protein</fullName>
    </submittedName>
</protein>
<keyword evidence="3" id="KW-0813">Transport</keyword>
<keyword evidence="7" id="KW-1185">Reference proteome</keyword>
<evidence type="ECO:0000256" key="5">
    <source>
        <dbReference type="SAM" id="SignalP"/>
    </source>
</evidence>
<evidence type="ECO:0000256" key="3">
    <source>
        <dbReference type="ARBA" id="ARBA00022448"/>
    </source>
</evidence>
<evidence type="ECO:0000256" key="2">
    <source>
        <dbReference type="ARBA" id="ARBA00008520"/>
    </source>
</evidence>
<evidence type="ECO:0000256" key="1">
    <source>
        <dbReference type="ARBA" id="ARBA00004196"/>
    </source>
</evidence>
<accession>A0ABV6RB96</accession>
<dbReference type="CDD" id="cd13585">
    <property type="entry name" value="PBP2_TMBP_like"/>
    <property type="match status" value="1"/>
</dbReference>
<dbReference type="PROSITE" id="PS51257">
    <property type="entry name" value="PROKAR_LIPOPROTEIN"/>
    <property type="match status" value="1"/>
</dbReference>
<dbReference type="InterPro" id="IPR050490">
    <property type="entry name" value="Bact_solute-bd_prot1"/>
</dbReference>
<feature type="chain" id="PRO_5045572838" evidence="5">
    <location>
        <begin position="17"/>
        <end position="433"/>
    </location>
</feature>
<proteinExistence type="inferred from homology"/>
<keyword evidence="4 5" id="KW-0732">Signal</keyword>
<evidence type="ECO:0000313" key="6">
    <source>
        <dbReference type="EMBL" id="MFC0673138.1"/>
    </source>
</evidence>
<dbReference type="RefSeq" id="WP_376978467.1">
    <property type="nucleotide sequence ID" value="NZ_JBHLSV010000004.1"/>
</dbReference>
<name>A0ABV6RB96_9MICO</name>
<comment type="similarity">
    <text evidence="2">Belongs to the bacterial solute-binding protein 1 family.</text>
</comment>
<gene>
    <name evidence="6" type="ORF">ACFFF6_04110</name>
</gene>
<dbReference type="InterPro" id="IPR006059">
    <property type="entry name" value="SBP"/>
</dbReference>
<organism evidence="6 7">
    <name type="scientific">Brachybacterium hainanense</name>
    <dbReference type="NCBI Taxonomy" id="1541174"/>
    <lineage>
        <taxon>Bacteria</taxon>
        <taxon>Bacillati</taxon>
        <taxon>Actinomycetota</taxon>
        <taxon>Actinomycetes</taxon>
        <taxon>Micrococcales</taxon>
        <taxon>Dermabacteraceae</taxon>
        <taxon>Brachybacterium</taxon>
    </lineage>
</organism>